<dbReference type="EMBL" id="AUWU02000004">
    <property type="protein sequence ID" value="KAH0573792.1"/>
    <property type="molecule type" value="Genomic_DNA"/>
</dbReference>
<dbReference type="Proteomes" id="UP000018208">
    <property type="component" value="Unassembled WGS sequence"/>
</dbReference>
<name>V6LRT7_9EUKA</name>
<dbReference type="VEuPathDB" id="GiardiaDB:SS50377_23727"/>
<reference evidence="1 2" key="1">
    <citation type="journal article" date="2014" name="PLoS Genet.">
        <title>The Genome of Spironucleus salmonicida Highlights a Fish Pathogen Adapted to Fluctuating Environments.</title>
        <authorList>
            <person name="Xu F."/>
            <person name="Jerlstrom-Hultqvist J."/>
            <person name="Einarsson E."/>
            <person name="Astvaldsson A."/>
            <person name="Svard S.G."/>
            <person name="Andersson J.O."/>
        </authorList>
    </citation>
    <scope>NUCLEOTIDE SEQUENCE</scope>
    <source>
        <strain evidence="2">ATCC 50377</strain>
    </source>
</reference>
<reference evidence="2" key="2">
    <citation type="submission" date="2020-12" db="EMBL/GenBank/DDBJ databases">
        <title>New Spironucleus salmonicida genome in near-complete chromosomes.</title>
        <authorList>
            <person name="Xu F."/>
            <person name="Kurt Z."/>
            <person name="Jimenez-Gonzalez A."/>
            <person name="Astvaldsson A."/>
            <person name="Andersson J.O."/>
            <person name="Svard S.G."/>
        </authorList>
    </citation>
    <scope>NUCLEOTIDE SEQUENCE</scope>
    <source>
        <strain evidence="2">ATCC 50377</strain>
    </source>
</reference>
<keyword evidence="3" id="KW-1185">Reference proteome</keyword>
<accession>V6LRT7</accession>
<dbReference type="AlphaFoldDB" id="V6LRT7"/>
<evidence type="ECO:0000313" key="1">
    <source>
        <dbReference type="EMBL" id="EST46406.1"/>
    </source>
</evidence>
<organism evidence="1">
    <name type="scientific">Spironucleus salmonicida</name>
    <dbReference type="NCBI Taxonomy" id="348837"/>
    <lineage>
        <taxon>Eukaryota</taxon>
        <taxon>Metamonada</taxon>
        <taxon>Diplomonadida</taxon>
        <taxon>Hexamitidae</taxon>
        <taxon>Hexamitinae</taxon>
        <taxon>Spironucleus</taxon>
    </lineage>
</organism>
<dbReference type="EMBL" id="KI546074">
    <property type="protein sequence ID" value="EST46406.1"/>
    <property type="molecule type" value="Genomic_DNA"/>
</dbReference>
<proteinExistence type="predicted"/>
<gene>
    <name evidence="1" type="ORF">SS50377_13490</name>
    <name evidence="2" type="ORF">SS50377_23727</name>
</gene>
<evidence type="ECO:0000313" key="3">
    <source>
        <dbReference type="Proteomes" id="UP000018208"/>
    </source>
</evidence>
<evidence type="ECO:0000313" key="2">
    <source>
        <dbReference type="EMBL" id="KAH0573792.1"/>
    </source>
</evidence>
<protein>
    <submittedName>
        <fullName evidence="1">Uncharacterized protein</fullName>
    </submittedName>
</protein>
<sequence length="58" mass="6669">MKPIRKSKKLSFIKSVGSKNTLSYSTQCQDEASESWYLDWNAFRAQVGECMLLDECSE</sequence>